<organism evidence="2 3">
    <name type="scientific">Halolamina pelagica</name>
    <dbReference type="NCBI Taxonomy" id="699431"/>
    <lineage>
        <taxon>Archaea</taxon>
        <taxon>Methanobacteriati</taxon>
        <taxon>Methanobacteriota</taxon>
        <taxon>Stenosarchaea group</taxon>
        <taxon>Halobacteria</taxon>
        <taxon>Halobacteriales</taxon>
        <taxon>Haloferacaceae</taxon>
    </lineage>
</organism>
<evidence type="ECO:0000313" key="2">
    <source>
        <dbReference type="EMBL" id="KPN29389.1"/>
    </source>
</evidence>
<dbReference type="InterPro" id="IPR030395">
    <property type="entry name" value="GP_PDE_dom"/>
</dbReference>
<dbReference type="GO" id="GO:0006629">
    <property type="term" value="P:lipid metabolic process"/>
    <property type="evidence" value="ECO:0007669"/>
    <property type="project" value="InterPro"/>
</dbReference>
<dbReference type="OrthoDB" id="19020at2157"/>
<gene>
    <name evidence="2" type="ORF">SY89_00102</name>
</gene>
<evidence type="ECO:0000313" key="3">
    <source>
        <dbReference type="Proteomes" id="UP000050535"/>
    </source>
</evidence>
<sequence length="261" mass="27852">MVASKHPSRDVTVVAHRGFAGVAPENTLTAARRAGRLGADIVECDVVPTADGTPVVFHDRRLDGHGSSRGITDATGAVDERSTETVTSAHVLDTAQQIPTFASFVDAVPDGVGVNVELKHPRPGSSEGDPDATPYRDLWEPLVQQVLDALDRHPAKVLFSSFSESALATVRSSAPSALIAPIAWDLDTAIKMADRLETAIVHPSIDGLRTADCESLSAYTVNAWTARRWQDARDAVQHGADGVIADYPYLLETVLDRTDGP</sequence>
<dbReference type="Pfam" id="PF03009">
    <property type="entry name" value="GDPD"/>
    <property type="match status" value="1"/>
</dbReference>
<dbReference type="GO" id="GO:0008081">
    <property type="term" value="F:phosphoric diester hydrolase activity"/>
    <property type="evidence" value="ECO:0007669"/>
    <property type="project" value="InterPro"/>
</dbReference>
<dbReference type="Proteomes" id="UP000050535">
    <property type="component" value="Unassembled WGS sequence"/>
</dbReference>
<protein>
    <submittedName>
        <fullName evidence="2">Cytoplasmic glycerophosphodiester phosphodiesterase</fullName>
    </submittedName>
</protein>
<dbReference type="SUPFAM" id="SSF51695">
    <property type="entry name" value="PLC-like phosphodiesterases"/>
    <property type="match status" value="1"/>
</dbReference>
<evidence type="ECO:0000259" key="1">
    <source>
        <dbReference type="PROSITE" id="PS51704"/>
    </source>
</evidence>
<feature type="domain" description="GP-PDE" evidence="1">
    <location>
        <begin position="11"/>
        <end position="255"/>
    </location>
</feature>
<name>A0A0P7HRV7_9EURY</name>
<reference evidence="3" key="1">
    <citation type="submission" date="2013-11" db="EMBL/GenBank/DDBJ databases">
        <authorList>
            <person name="Hoang H.T."/>
            <person name="Killian M.L."/>
            <person name="Madson D.M."/>
            <person name="Arruda P.H.E."/>
            <person name="Sun D."/>
            <person name="Schwartz K.J."/>
            <person name="Yoon K."/>
        </authorList>
    </citation>
    <scope>NUCLEOTIDE SEQUENCE [LARGE SCALE GENOMIC DNA]</scope>
    <source>
        <strain evidence="3">CDK2</strain>
    </source>
</reference>
<dbReference type="InterPro" id="IPR017946">
    <property type="entry name" value="PLC-like_Pdiesterase_TIM-brl"/>
</dbReference>
<dbReference type="PATRIC" id="fig|699431.3.peg.113"/>
<dbReference type="AlphaFoldDB" id="A0A0P7HRV7"/>
<dbReference type="EMBL" id="LGUC01000001">
    <property type="protein sequence ID" value="KPN29389.1"/>
    <property type="molecule type" value="Genomic_DNA"/>
</dbReference>
<dbReference type="Gene3D" id="3.20.20.190">
    <property type="entry name" value="Phosphatidylinositol (PI) phosphodiesterase"/>
    <property type="match status" value="1"/>
</dbReference>
<dbReference type="STRING" id="699431.SY89_00102"/>
<comment type="caution">
    <text evidence="2">The sequence shown here is derived from an EMBL/GenBank/DDBJ whole genome shotgun (WGS) entry which is preliminary data.</text>
</comment>
<proteinExistence type="predicted"/>
<keyword evidence="3" id="KW-1185">Reference proteome</keyword>
<accession>A0A0P7HRV7</accession>
<dbReference type="PROSITE" id="PS51704">
    <property type="entry name" value="GP_PDE"/>
    <property type="match status" value="1"/>
</dbReference>
<dbReference type="CDD" id="cd08556">
    <property type="entry name" value="GDPD"/>
    <property type="match status" value="1"/>
</dbReference>
<dbReference type="PANTHER" id="PTHR46211">
    <property type="entry name" value="GLYCEROPHOSPHORYL DIESTER PHOSPHODIESTERASE"/>
    <property type="match status" value="1"/>
</dbReference>
<dbReference type="RefSeq" id="WP_080506545.1">
    <property type="nucleotide sequence ID" value="NZ_LGUC01000001.1"/>
</dbReference>
<dbReference type="PANTHER" id="PTHR46211:SF14">
    <property type="entry name" value="GLYCEROPHOSPHODIESTER PHOSPHODIESTERASE"/>
    <property type="match status" value="1"/>
</dbReference>